<gene>
    <name evidence="6" type="ORF">H8S20_14065</name>
</gene>
<protein>
    <submittedName>
        <fullName evidence="6">Bax inhibitor-1 family protein</fullName>
    </submittedName>
</protein>
<comment type="caution">
    <text evidence="6">The sequence shown here is derived from an EMBL/GenBank/DDBJ whole genome shotgun (WGS) entry which is preliminary data.</text>
</comment>
<dbReference type="Pfam" id="PF01027">
    <property type="entry name" value="Bax1-I"/>
    <property type="match status" value="1"/>
</dbReference>
<dbReference type="Proteomes" id="UP000596929">
    <property type="component" value="Unassembled WGS sequence"/>
</dbReference>
<reference evidence="6 7" key="1">
    <citation type="submission" date="2020-08" db="EMBL/GenBank/DDBJ databases">
        <title>Genome public.</title>
        <authorList>
            <person name="Liu C."/>
            <person name="Sun Q."/>
        </authorList>
    </citation>
    <scope>NUCLEOTIDE SEQUENCE [LARGE SCALE GENOMIC DNA]</scope>
    <source>
        <strain evidence="6 7">NSJ-6</strain>
    </source>
</reference>
<evidence type="ECO:0000256" key="3">
    <source>
        <dbReference type="ARBA" id="ARBA00022989"/>
    </source>
</evidence>
<accession>A0ABR7DF07</accession>
<evidence type="ECO:0000313" key="7">
    <source>
        <dbReference type="Proteomes" id="UP000596929"/>
    </source>
</evidence>
<keyword evidence="4 5" id="KW-0472">Membrane</keyword>
<dbReference type="EMBL" id="JACOOO010000032">
    <property type="protein sequence ID" value="MBC5629994.1"/>
    <property type="molecule type" value="Genomic_DNA"/>
</dbReference>
<evidence type="ECO:0000256" key="2">
    <source>
        <dbReference type="ARBA" id="ARBA00022692"/>
    </source>
</evidence>
<feature type="transmembrane region" description="Helical" evidence="5">
    <location>
        <begin position="65"/>
        <end position="85"/>
    </location>
</feature>
<keyword evidence="3 5" id="KW-1133">Transmembrane helix</keyword>
<evidence type="ECO:0000256" key="5">
    <source>
        <dbReference type="SAM" id="Phobius"/>
    </source>
</evidence>
<comment type="subcellular location">
    <subcellularLocation>
        <location evidence="1">Membrane</location>
        <topology evidence="1">Multi-pass membrane protein</topology>
    </subcellularLocation>
</comment>
<feature type="transmembrane region" description="Helical" evidence="5">
    <location>
        <begin position="148"/>
        <end position="166"/>
    </location>
</feature>
<keyword evidence="7" id="KW-1185">Reference proteome</keyword>
<feature type="transmembrane region" description="Helical" evidence="5">
    <location>
        <begin position="123"/>
        <end position="142"/>
    </location>
</feature>
<keyword evidence="2 5" id="KW-0812">Transmembrane</keyword>
<feature type="transmembrane region" description="Helical" evidence="5">
    <location>
        <begin position="12"/>
        <end position="31"/>
    </location>
</feature>
<evidence type="ECO:0000256" key="4">
    <source>
        <dbReference type="ARBA" id="ARBA00023136"/>
    </source>
</evidence>
<dbReference type="RefSeq" id="WP_186860507.1">
    <property type="nucleotide sequence ID" value="NZ_JACOOO010000032.1"/>
</dbReference>
<name>A0ABR7DF07_9CLOT</name>
<evidence type="ECO:0000256" key="1">
    <source>
        <dbReference type="ARBA" id="ARBA00004141"/>
    </source>
</evidence>
<organism evidence="6 7">
    <name type="scientific">Clostridium hominis</name>
    <dbReference type="NCBI Taxonomy" id="2763036"/>
    <lineage>
        <taxon>Bacteria</taxon>
        <taxon>Bacillati</taxon>
        <taxon>Bacillota</taxon>
        <taxon>Clostridia</taxon>
        <taxon>Eubacteriales</taxon>
        <taxon>Clostridiaceae</taxon>
        <taxon>Clostridium</taxon>
    </lineage>
</organism>
<evidence type="ECO:0000313" key="6">
    <source>
        <dbReference type="EMBL" id="MBC5629994.1"/>
    </source>
</evidence>
<sequence>MVKENYLSILKTFFIALIFLVIGSIIGVRFIPATFRYMLNIAFFVVVLFSAFSKRGGFIRNKANMYTYAFILGILTGSTYVYYFARLGPEIFISCVIGVLLIFAFAYFFAARSSEENIMRLSPIIWGGILALVILEFINIFFFRFGTFDLMLSTAGILIYSIYAIYIMKSIQSRCRYSRLSEGEVVALSYSIFISFLNLLLDLLRFMSIISDDN</sequence>
<feature type="transmembrane region" description="Helical" evidence="5">
    <location>
        <begin position="187"/>
        <end position="210"/>
    </location>
</feature>
<feature type="transmembrane region" description="Helical" evidence="5">
    <location>
        <begin position="91"/>
        <end position="111"/>
    </location>
</feature>
<dbReference type="InterPro" id="IPR006214">
    <property type="entry name" value="Bax_inhibitor_1-related"/>
</dbReference>
<proteinExistence type="predicted"/>
<feature type="transmembrane region" description="Helical" evidence="5">
    <location>
        <begin position="37"/>
        <end position="53"/>
    </location>
</feature>